<dbReference type="InterPro" id="IPR003156">
    <property type="entry name" value="DHHA1_dom"/>
</dbReference>
<sequence length="881" mass="97776">MKSSSIRHKFIHYFKSQGHAVVPSSPVAPLDDPTLLFINAGMNQFKEIFLGKDKSAYKRATSVQKCIRVGGKHNDLENVGHTKRHMTFFEMLGNFSFGDYFKEDAMRFAYEVSTQVFGFDPEKIYISVYEKDEESYNLWLKHVKPSQIVKLGAKDNFWSMGDTGPCGPCSELLYDRGPSFGSATSPVDDVTGERFLEFWNLVFMQYNRNSDGTLSDLPKPCVDTGAGLERVMSLIDDVPTVFQTDILLHLIAKIETVADVKYDPNNKELAPAFHVIADHIRTLCFSMSDGVDPSNVDRGYVLRKVLRRAVRYARRLGITKPFLSELVTPLIEVMGEDYPELVLNKKRMESLLQSEEKSFIKVLDRGGSRLKDITTKAQKDAKKTVSGKDAFTLKDTYGFPIEEILLIAKDEGVNVDMQTFGKLELEAKEKSRQAHKKVDQTASKNLFEPLSAQGKVSHFVGSETDTVDASIEAMLVGTDFVKTLKAGEKAQLVLDTTSFYPEKGGQVGDKGVLKHGDILFQVHSTHAPYSGIITHHGELVNGELTVGDPVVASIDTKRRREIEKHHSATHLLHYALQKVLGSHIKQAGSLVESDRLRFDFTHHENVSHEQVRELEALINKMIWQGGAVDIEEKNLAEIANDPSIKQFFGDKYGEKVRVVTMGKESDLCSKELCGGTHVQNLATIGYVRIASIKALAAGVKRAEVFLGAKAEETARYPMEDELNAITTFLKAKPKKNGTLDATTKMGQDLRELKQKTLILKQKLFASMLPELKAKIEKVGDKQILCACLDLDKEAVAEILKQLTGEGQNLAVLLVAEEGEQSFFFLGLSKDLIAQGYSAGTLMKPLLELVSGRGGGKADMARGSSAKPSSFDPLFQSLKKGF</sequence>
<dbReference type="SUPFAM" id="SSF55186">
    <property type="entry name" value="ThrRS/AlaRS common domain"/>
    <property type="match status" value="1"/>
</dbReference>
<dbReference type="GO" id="GO:0004813">
    <property type="term" value="F:alanine-tRNA ligase activity"/>
    <property type="evidence" value="ECO:0007669"/>
    <property type="project" value="UniProtKB-UniRule"/>
</dbReference>
<evidence type="ECO:0000256" key="8">
    <source>
        <dbReference type="ARBA" id="ARBA00022884"/>
    </source>
</evidence>
<dbReference type="InterPro" id="IPR050058">
    <property type="entry name" value="Ala-tRNA_ligase"/>
</dbReference>
<feature type="binding site" evidence="11">
    <location>
        <position position="566"/>
    </location>
    <ligand>
        <name>Zn(2+)</name>
        <dbReference type="ChEBI" id="CHEBI:29105"/>
    </ligand>
</feature>
<evidence type="ECO:0000256" key="10">
    <source>
        <dbReference type="ARBA" id="ARBA00023146"/>
    </source>
</evidence>
<evidence type="ECO:0000256" key="4">
    <source>
        <dbReference type="ARBA" id="ARBA00022723"/>
    </source>
</evidence>
<evidence type="ECO:0000313" key="15">
    <source>
        <dbReference type="Proteomes" id="UP000218775"/>
    </source>
</evidence>
<reference evidence="15" key="1">
    <citation type="submission" date="2017-08" db="EMBL/GenBank/DDBJ databases">
        <title>A dynamic microbial community with high functional redundancy inhabits the cold, oxic subseafloor aquifer.</title>
        <authorList>
            <person name="Tully B.J."/>
            <person name="Wheat C.G."/>
            <person name="Glazer B.T."/>
            <person name="Huber J.A."/>
        </authorList>
    </citation>
    <scope>NUCLEOTIDE SEQUENCE [LARGE SCALE GENOMIC DNA]</scope>
</reference>
<proteinExistence type="inferred from homology"/>
<gene>
    <name evidence="11" type="primary">alaS</name>
    <name evidence="14" type="ORF">COB21_02900</name>
</gene>
<dbReference type="Proteomes" id="UP000218775">
    <property type="component" value="Unassembled WGS sequence"/>
</dbReference>
<comment type="cofactor">
    <cofactor evidence="11">
        <name>Zn(2+)</name>
        <dbReference type="ChEBI" id="CHEBI:29105"/>
    </cofactor>
    <text evidence="11">Binds 1 zinc ion per subunit.</text>
</comment>
<dbReference type="SUPFAM" id="SSF55681">
    <property type="entry name" value="Class II aaRS and biotin synthetases"/>
    <property type="match status" value="1"/>
</dbReference>
<comment type="domain">
    <text evidence="11">Consists of three domains; the N-terminal catalytic domain, the editing domain and the C-terminal C-Ala domain. The editing domain removes incorrectly charged amino acids, while the C-Ala domain, along with tRNA(Ala), serves as a bridge to cooperatively bring together the editing and aminoacylation centers thus stimulating deacylation of misacylated tRNAs.</text>
</comment>
<dbReference type="GO" id="GO:0002161">
    <property type="term" value="F:aminoacyl-tRNA deacylase activity"/>
    <property type="evidence" value="ECO:0007669"/>
    <property type="project" value="TreeGrafter"/>
</dbReference>
<dbReference type="Pfam" id="PF07973">
    <property type="entry name" value="tRNA_SAD"/>
    <property type="match status" value="1"/>
</dbReference>
<dbReference type="SUPFAM" id="SSF101353">
    <property type="entry name" value="Putative anticodon-binding domain of alanyl-tRNA synthetase (AlaRS)"/>
    <property type="match status" value="1"/>
</dbReference>
<feature type="region of interest" description="Disordered" evidence="12">
    <location>
        <begin position="857"/>
        <end position="881"/>
    </location>
</feature>
<dbReference type="GO" id="GO:0005829">
    <property type="term" value="C:cytosol"/>
    <property type="evidence" value="ECO:0007669"/>
    <property type="project" value="TreeGrafter"/>
</dbReference>
<evidence type="ECO:0000256" key="12">
    <source>
        <dbReference type="SAM" id="MobiDB-lite"/>
    </source>
</evidence>
<keyword evidence="9 11" id="KW-0648">Protein biosynthesis</keyword>
<feature type="binding site" evidence="11">
    <location>
        <position position="570"/>
    </location>
    <ligand>
        <name>Zn(2+)</name>
        <dbReference type="ChEBI" id="CHEBI:29105"/>
    </ligand>
</feature>
<dbReference type="InterPro" id="IPR045864">
    <property type="entry name" value="aa-tRNA-synth_II/BPL/LPL"/>
</dbReference>
<dbReference type="GO" id="GO:0000049">
    <property type="term" value="F:tRNA binding"/>
    <property type="evidence" value="ECO:0007669"/>
    <property type="project" value="UniProtKB-KW"/>
</dbReference>
<organism evidence="14 15">
    <name type="scientific">Aerophobetes bacterium</name>
    <dbReference type="NCBI Taxonomy" id="2030807"/>
    <lineage>
        <taxon>Bacteria</taxon>
        <taxon>Candidatus Aerophobota</taxon>
    </lineage>
</organism>
<comment type="caution">
    <text evidence="14">The sequence shown here is derived from an EMBL/GenBank/DDBJ whole genome shotgun (WGS) entry which is preliminary data.</text>
</comment>
<dbReference type="FunFam" id="3.30.980.10:FF:000004">
    <property type="entry name" value="Alanine--tRNA ligase, cytoplasmic"/>
    <property type="match status" value="1"/>
</dbReference>
<keyword evidence="4 11" id="KW-0479">Metal-binding</keyword>
<dbReference type="HAMAP" id="MF_00036_B">
    <property type="entry name" value="Ala_tRNA_synth_B"/>
    <property type="match status" value="1"/>
</dbReference>
<dbReference type="Gene3D" id="3.30.930.10">
    <property type="entry name" value="Bira Bifunctional Protein, Domain 2"/>
    <property type="match status" value="1"/>
</dbReference>
<evidence type="ECO:0000313" key="14">
    <source>
        <dbReference type="EMBL" id="PCI77552.1"/>
    </source>
</evidence>
<evidence type="ECO:0000256" key="6">
    <source>
        <dbReference type="ARBA" id="ARBA00022833"/>
    </source>
</evidence>
<feature type="binding site" evidence="11">
    <location>
        <position position="677"/>
    </location>
    <ligand>
        <name>Zn(2+)</name>
        <dbReference type="ChEBI" id="CHEBI:29105"/>
    </ligand>
</feature>
<dbReference type="InterPro" id="IPR012947">
    <property type="entry name" value="tRNA_SAD"/>
</dbReference>
<accession>A0A2A4X4D9</accession>
<evidence type="ECO:0000256" key="7">
    <source>
        <dbReference type="ARBA" id="ARBA00022840"/>
    </source>
</evidence>
<dbReference type="InterPro" id="IPR023033">
    <property type="entry name" value="Ala_tRNA_ligase_euk/bac"/>
</dbReference>
<keyword evidence="8 11" id="KW-0694">RNA-binding</keyword>
<keyword evidence="2 11" id="KW-0820">tRNA-binding</keyword>
<evidence type="ECO:0000256" key="11">
    <source>
        <dbReference type="HAMAP-Rule" id="MF_00036"/>
    </source>
</evidence>
<dbReference type="GO" id="GO:0008270">
    <property type="term" value="F:zinc ion binding"/>
    <property type="evidence" value="ECO:0007669"/>
    <property type="project" value="UniProtKB-UniRule"/>
</dbReference>
<dbReference type="InterPro" id="IPR018162">
    <property type="entry name" value="Ala-tRNA-ligase_IIc_anticod-bd"/>
</dbReference>
<feature type="domain" description="Alanyl-transfer RNA synthetases family profile" evidence="13">
    <location>
        <begin position="1"/>
        <end position="716"/>
    </location>
</feature>
<feature type="binding site" evidence="11">
    <location>
        <position position="673"/>
    </location>
    <ligand>
        <name>Zn(2+)</name>
        <dbReference type="ChEBI" id="CHEBI:29105"/>
    </ligand>
</feature>
<dbReference type="Gene3D" id="3.10.310.40">
    <property type="match status" value="1"/>
</dbReference>
<dbReference type="EMBL" id="NVUK01000015">
    <property type="protein sequence ID" value="PCI77552.1"/>
    <property type="molecule type" value="Genomic_DNA"/>
</dbReference>
<dbReference type="NCBIfam" id="TIGR00344">
    <property type="entry name" value="alaS"/>
    <property type="match status" value="1"/>
</dbReference>
<dbReference type="PANTHER" id="PTHR11777:SF9">
    <property type="entry name" value="ALANINE--TRNA LIGASE, CYTOPLASMIC"/>
    <property type="match status" value="1"/>
</dbReference>
<protein>
    <recommendedName>
        <fullName evidence="11">Alanine--tRNA ligase</fullName>
        <ecNumber evidence="11">6.1.1.7</ecNumber>
    </recommendedName>
    <alternativeName>
        <fullName evidence="11">Alanyl-tRNA synthetase</fullName>
        <shortName evidence="11">AlaRS</shortName>
    </alternativeName>
</protein>
<dbReference type="PRINTS" id="PR00980">
    <property type="entry name" value="TRNASYNTHALA"/>
</dbReference>
<dbReference type="InterPro" id="IPR009000">
    <property type="entry name" value="Transl_B-barrel_sf"/>
</dbReference>
<dbReference type="InterPro" id="IPR018163">
    <property type="entry name" value="Thr/Ala-tRNA-synth_IIc_edit"/>
</dbReference>
<dbReference type="SMART" id="SM00863">
    <property type="entry name" value="tRNA_SAD"/>
    <property type="match status" value="1"/>
</dbReference>
<dbReference type="Gene3D" id="3.30.54.20">
    <property type="match status" value="1"/>
</dbReference>
<keyword evidence="6 11" id="KW-0862">Zinc</keyword>
<dbReference type="FunFam" id="3.10.310.40:FF:000001">
    <property type="entry name" value="Alanine--tRNA ligase"/>
    <property type="match status" value="1"/>
</dbReference>
<dbReference type="SUPFAM" id="SSF50447">
    <property type="entry name" value="Translation proteins"/>
    <property type="match status" value="1"/>
</dbReference>
<comment type="similarity">
    <text evidence="1 11">Belongs to the class-II aminoacyl-tRNA synthetase family.</text>
</comment>
<name>A0A2A4X4D9_UNCAE</name>
<keyword evidence="5 11" id="KW-0547">Nucleotide-binding</keyword>
<keyword evidence="7 11" id="KW-0067">ATP-binding</keyword>
<keyword evidence="11" id="KW-0963">Cytoplasm</keyword>
<evidence type="ECO:0000256" key="1">
    <source>
        <dbReference type="ARBA" id="ARBA00008226"/>
    </source>
</evidence>
<dbReference type="InterPro" id="IPR002318">
    <property type="entry name" value="Ala-tRNA-lgiase_IIc"/>
</dbReference>
<dbReference type="GO" id="GO:0006419">
    <property type="term" value="P:alanyl-tRNA aminoacylation"/>
    <property type="evidence" value="ECO:0007669"/>
    <property type="project" value="UniProtKB-UniRule"/>
</dbReference>
<comment type="subcellular location">
    <subcellularLocation>
        <location evidence="11">Cytoplasm</location>
    </subcellularLocation>
</comment>
<dbReference type="InterPro" id="IPR018165">
    <property type="entry name" value="Ala-tRNA-synth_IIc_core"/>
</dbReference>
<dbReference type="Pfam" id="PF02272">
    <property type="entry name" value="DHHA1"/>
    <property type="match status" value="1"/>
</dbReference>
<dbReference type="PROSITE" id="PS50860">
    <property type="entry name" value="AA_TRNA_LIGASE_II_ALA"/>
    <property type="match status" value="1"/>
</dbReference>
<dbReference type="Gene3D" id="2.40.30.130">
    <property type="match status" value="1"/>
</dbReference>
<evidence type="ECO:0000256" key="5">
    <source>
        <dbReference type="ARBA" id="ARBA00022741"/>
    </source>
</evidence>
<keyword evidence="10 11" id="KW-0030">Aminoacyl-tRNA synthetase</keyword>
<comment type="function">
    <text evidence="11">Catalyzes the attachment of alanine to tRNA(Ala) in a two-step reaction: alanine is first activated by ATP to form Ala-AMP and then transferred to the acceptor end of tRNA(Ala). Also edits incorrectly charged Ser-tRNA(Ala) and Gly-tRNA(Ala) via its editing domain.</text>
</comment>
<dbReference type="FunFam" id="3.30.930.10:FF:000004">
    <property type="entry name" value="Alanine--tRNA ligase"/>
    <property type="match status" value="1"/>
</dbReference>
<dbReference type="InterPro" id="IPR018164">
    <property type="entry name" value="Ala-tRNA-synth_IIc_N"/>
</dbReference>
<dbReference type="CDD" id="cd00673">
    <property type="entry name" value="AlaRS_core"/>
    <property type="match status" value="1"/>
</dbReference>
<dbReference type="Pfam" id="PF01411">
    <property type="entry name" value="tRNA-synt_2c"/>
    <property type="match status" value="1"/>
</dbReference>
<dbReference type="Gene3D" id="3.30.980.10">
    <property type="entry name" value="Threonyl-trna Synthetase, Chain A, domain 2"/>
    <property type="match status" value="1"/>
</dbReference>
<comment type="catalytic activity">
    <reaction evidence="11">
        <text>tRNA(Ala) + L-alanine + ATP = L-alanyl-tRNA(Ala) + AMP + diphosphate</text>
        <dbReference type="Rhea" id="RHEA:12540"/>
        <dbReference type="Rhea" id="RHEA-COMP:9657"/>
        <dbReference type="Rhea" id="RHEA-COMP:9923"/>
        <dbReference type="ChEBI" id="CHEBI:30616"/>
        <dbReference type="ChEBI" id="CHEBI:33019"/>
        <dbReference type="ChEBI" id="CHEBI:57972"/>
        <dbReference type="ChEBI" id="CHEBI:78442"/>
        <dbReference type="ChEBI" id="CHEBI:78497"/>
        <dbReference type="ChEBI" id="CHEBI:456215"/>
        <dbReference type="EC" id="6.1.1.7"/>
    </reaction>
</comment>
<evidence type="ECO:0000256" key="3">
    <source>
        <dbReference type="ARBA" id="ARBA00022598"/>
    </source>
</evidence>
<dbReference type="EC" id="6.1.1.7" evidence="11"/>
<evidence type="ECO:0000256" key="2">
    <source>
        <dbReference type="ARBA" id="ARBA00022555"/>
    </source>
</evidence>
<evidence type="ECO:0000259" key="13">
    <source>
        <dbReference type="PROSITE" id="PS50860"/>
    </source>
</evidence>
<dbReference type="AlphaFoldDB" id="A0A2A4X4D9"/>
<dbReference type="GO" id="GO:0005524">
    <property type="term" value="F:ATP binding"/>
    <property type="evidence" value="ECO:0007669"/>
    <property type="project" value="UniProtKB-UniRule"/>
</dbReference>
<dbReference type="PANTHER" id="PTHR11777">
    <property type="entry name" value="ALANYL-TRNA SYNTHETASE"/>
    <property type="match status" value="1"/>
</dbReference>
<evidence type="ECO:0000256" key="9">
    <source>
        <dbReference type="ARBA" id="ARBA00022917"/>
    </source>
</evidence>
<keyword evidence="3 11" id="KW-0436">Ligase</keyword>